<dbReference type="Proteomes" id="UP000504634">
    <property type="component" value="Unplaced"/>
</dbReference>
<keyword evidence="4 10" id="KW-0812">Transmembrane</keyword>
<evidence type="ECO:0000256" key="1">
    <source>
        <dbReference type="ARBA" id="ARBA00004651"/>
    </source>
</evidence>
<evidence type="ECO:0000256" key="10">
    <source>
        <dbReference type="RuleBase" id="RU351113"/>
    </source>
</evidence>
<dbReference type="GO" id="GO:0007165">
    <property type="term" value="P:signal transduction"/>
    <property type="evidence" value="ECO:0007669"/>
    <property type="project" value="UniProtKB-KW"/>
</dbReference>
<accession>A0A6J2UG73</accession>
<reference evidence="12" key="1">
    <citation type="submission" date="2025-08" db="UniProtKB">
        <authorList>
            <consortium name="RefSeq"/>
        </authorList>
    </citation>
    <scope>IDENTIFICATION</scope>
    <source>
        <strain evidence="12">11010-0011.00</strain>
        <tissue evidence="12">Whole body</tissue>
    </source>
</reference>
<comment type="caution">
    <text evidence="10">Lacks conserved residue(s) required for the propagation of feature annotation.</text>
</comment>
<evidence type="ECO:0000313" key="11">
    <source>
        <dbReference type="Proteomes" id="UP000504634"/>
    </source>
</evidence>
<evidence type="ECO:0000256" key="5">
    <source>
        <dbReference type="ARBA" id="ARBA00022725"/>
    </source>
</evidence>
<feature type="transmembrane region" description="Helical" evidence="10">
    <location>
        <begin position="127"/>
        <end position="152"/>
    </location>
</feature>
<comment type="similarity">
    <text evidence="10">Belongs to the insect chemoreceptor superfamily. Heteromeric odorant receptor channel (TC 1.A.69) family.</text>
</comment>
<evidence type="ECO:0000256" key="6">
    <source>
        <dbReference type="ARBA" id="ARBA00022989"/>
    </source>
</evidence>
<evidence type="ECO:0000256" key="3">
    <source>
        <dbReference type="ARBA" id="ARBA00022606"/>
    </source>
</evidence>
<feature type="transmembrane region" description="Helical" evidence="10">
    <location>
        <begin position="181"/>
        <end position="210"/>
    </location>
</feature>
<dbReference type="GO" id="GO:0004984">
    <property type="term" value="F:olfactory receptor activity"/>
    <property type="evidence" value="ECO:0007669"/>
    <property type="project" value="InterPro"/>
</dbReference>
<dbReference type="OrthoDB" id="8185860at2759"/>
<keyword evidence="8 10" id="KW-0675">Receptor</keyword>
<keyword evidence="11" id="KW-1185">Reference proteome</keyword>
<feature type="transmembrane region" description="Helical" evidence="10">
    <location>
        <begin position="255"/>
        <end position="275"/>
    </location>
</feature>
<dbReference type="Pfam" id="PF02949">
    <property type="entry name" value="7tm_6"/>
    <property type="match status" value="1"/>
</dbReference>
<feature type="transmembrane region" description="Helical" evidence="10">
    <location>
        <begin position="65"/>
        <end position="83"/>
    </location>
</feature>
<sequence>MPTDNFLKLQRLYFKLLGFDIFASQQSWQQPYKVVCSMLALALFMPLTIVFGIQNMDDVDRLTDMLCSLFVDILALYKFGVIIRMRGKFGMLIEKFKRILSNECYEGDVYATIIAQENRREQLISRLYRNCFLLGGFLATLLPIVHMLSSYWQSENVKRELPFPSVYPWDNDYIHNYLLSYFWNICAALSVVVSSVCVDTLFCSLAHNLCALYKIAQHKMQNGNQTPNKSRADLRNVIRLYQTTLDMSRELNDCFRPLICTQFFVGSLHLGVLSFQMSSNLTEPELLFFAAFTASILVQVYIYCYCGECIMEQSRRFSETIYESPWHLYAIASPSIRRSLIISMMRSQRGIVIDGYFFEANMATFLSIVQKAMSYIALLQSFS</sequence>
<feature type="transmembrane region" description="Helical" evidence="10">
    <location>
        <begin position="287"/>
        <end position="306"/>
    </location>
</feature>
<dbReference type="PANTHER" id="PTHR21137:SF43">
    <property type="entry name" value="ODORANT RECEPTOR 47A-RELATED"/>
    <property type="match status" value="1"/>
</dbReference>
<protein>
    <recommendedName>
        <fullName evidence="10">Odorant receptor</fullName>
    </recommendedName>
</protein>
<keyword evidence="5 10" id="KW-0552">Olfaction</keyword>
<dbReference type="AlphaFoldDB" id="A0A6J2UG73"/>
<evidence type="ECO:0000256" key="9">
    <source>
        <dbReference type="ARBA" id="ARBA00023224"/>
    </source>
</evidence>
<dbReference type="InterPro" id="IPR004117">
    <property type="entry name" value="7tm6_olfct_rcpt"/>
</dbReference>
<dbReference type="CTD" id="36187"/>
<feature type="transmembrane region" description="Helical" evidence="10">
    <location>
        <begin position="34"/>
        <end position="53"/>
    </location>
</feature>
<evidence type="ECO:0000256" key="8">
    <source>
        <dbReference type="ARBA" id="ARBA00023170"/>
    </source>
</evidence>
<evidence type="ECO:0000256" key="2">
    <source>
        <dbReference type="ARBA" id="ARBA00022475"/>
    </source>
</evidence>
<keyword evidence="2" id="KW-1003">Cell membrane</keyword>
<name>A0A6J2UG73_DROLE</name>
<keyword evidence="9 10" id="KW-0807">Transducer</keyword>
<proteinExistence type="inferred from homology"/>
<gene>
    <name evidence="12" type="primary">LOC115633793</name>
</gene>
<comment type="subcellular location">
    <subcellularLocation>
        <location evidence="1 10">Cell membrane</location>
        <topology evidence="1 10">Multi-pass membrane protein</topology>
    </subcellularLocation>
</comment>
<evidence type="ECO:0000256" key="4">
    <source>
        <dbReference type="ARBA" id="ARBA00022692"/>
    </source>
</evidence>
<organism evidence="11 12">
    <name type="scientific">Drosophila lebanonensis</name>
    <name type="common">Fruit fly</name>
    <name type="synonym">Scaptodrosophila lebanonensis</name>
    <dbReference type="NCBI Taxonomy" id="7225"/>
    <lineage>
        <taxon>Eukaryota</taxon>
        <taxon>Metazoa</taxon>
        <taxon>Ecdysozoa</taxon>
        <taxon>Arthropoda</taxon>
        <taxon>Hexapoda</taxon>
        <taxon>Insecta</taxon>
        <taxon>Pterygota</taxon>
        <taxon>Neoptera</taxon>
        <taxon>Endopterygota</taxon>
        <taxon>Diptera</taxon>
        <taxon>Brachycera</taxon>
        <taxon>Muscomorpha</taxon>
        <taxon>Ephydroidea</taxon>
        <taxon>Drosophilidae</taxon>
        <taxon>Scaptodrosophila</taxon>
    </lineage>
</organism>
<evidence type="ECO:0000313" key="12">
    <source>
        <dbReference type="RefSeq" id="XP_030387135.1"/>
    </source>
</evidence>
<dbReference type="GO" id="GO:0005886">
    <property type="term" value="C:plasma membrane"/>
    <property type="evidence" value="ECO:0007669"/>
    <property type="project" value="UniProtKB-SubCell"/>
</dbReference>
<dbReference type="PANTHER" id="PTHR21137">
    <property type="entry name" value="ODORANT RECEPTOR"/>
    <property type="match status" value="1"/>
</dbReference>
<keyword evidence="7 10" id="KW-0472">Membrane</keyword>
<dbReference type="GeneID" id="115633793"/>
<dbReference type="RefSeq" id="XP_030387135.1">
    <property type="nucleotide sequence ID" value="XM_030531275.1"/>
</dbReference>
<dbReference type="GO" id="GO:0005549">
    <property type="term" value="F:odorant binding"/>
    <property type="evidence" value="ECO:0007669"/>
    <property type="project" value="InterPro"/>
</dbReference>
<keyword evidence="6 10" id="KW-1133">Transmembrane helix</keyword>
<evidence type="ECO:0000256" key="7">
    <source>
        <dbReference type="ARBA" id="ARBA00023136"/>
    </source>
</evidence>
<keyword evidence="3 10" id="KW-0716">Sensory transduction</keyword>